<organism evidence="2 3">
    <name type="scientific">Brevibacillus nitrificans</name>
    <dbReference type="NCBI Taxonomy" id="651560"/>
    <lineage>
        <taxon>Bacteria</taxon>
        <taxon>Bacillati</taxon>
        <taxon>Bacillota</taxon>
        <taxon>Bacilli</taxon>
        <taxon>Bacillales</taxon>
        <taxon>Paenibacillaceae</taxon>
        <taxon>Brevibacillus</taxon>
    </lineage>
</organism>
<keyword evidence="1" id="KW-0812">Transmembrane</keyword>
<evidence type="ECO:0000256" key="1">
    <source>
        <dbReference type="SAM" id="Phobius"/>
    </source>
</evidence>
<reference evidence="2 3" key="1">
    <citation type="submission" date="2018-10" db="EMBL/GenBank/DDBJ databases">
        <title>Phylogenomics of Brevibacillus.</title>
        <authorList>
            <person name="Dunlap C."/>
        </authorList>
    </citation>
    <scope>NUCLEOTIDE SEQUENCE [LARGE SCALE GENOMIC DNA]</scope>
    <source>
        <strain evidence="2 3">JCM 15774</strain>
    </source>
</reference>
<gene>
    <name evidence="2" type="ORF">EDM59_14905</name>
</gene>
<dbReference type="RefSeq" id="WP_122924323.1">
    <property type="nucleotide sequence ID" value="NZ_RHHU01000010.1"/>
</dbReference>
<proteinExistence type="predicted"/>
<dbReference type="EMBL" id="RHHU01000010">
    <property type="protein sequence ID" value="RNB83815.1"/>
    <property type="molecule type" value="Genomic_DNA"/>
</dbReference>
<dbReference type="SUPFAM" id="SSF51445">
    <property type="entry name" value="(Trans)glycosidases"/>
    <property type="match status" value="1"/>
</dbReference>
<keyword evidence="1" id="KW-0472">Membrane</keyword>
<evidence type="ECO:0000313" key="3">
    <source>
        <dbReference type="Proteomes" id="UP000269573"/>
    </source>
</evidence>
<evidence type="ECO:0008006" key="4">
    <source>
        <dbReference type="Google" id="ProtNLM"/>
    </source>
</evidence>
<name>A0A3M8D951_9BACL</name>
<dbReference type="InterPro" id="IPR017853">
    <property type="entry name" value="GH"/>
</dbReference>
<feature type="transmembrane region" description="Helical" evidence="1">
    <location>
        <begin position="15"/>
        <end position="35"/>
    </location>
</feature>
<accession>A0A3M8D951</accession>
<comment type="caution">
    <text evidence="2">The sequence shown here is derived from an EMBL/GenBank/DDBJ whole genome shotgun (WGS) entry which is preliminary data.</text>
</comment>
<keyword evidence="1" id="KW-1133">Transmembrane helix</keyword>
<keyword evidence="3" id="KW-1185">Reference proteome</keyword>
<evidence type="ECO:0000313" key="2">
    <source>
        <dbReference type="EMBL" id="RNB83815.1"/>
    </source>
</evidence>
<dbReference type="Proteomes" id="UP000269573">
    <property type="component" value="Unassembled WGS sequence"/>
</dbReference>
<protein>
    <recommendedName>
        <fullName evidence="4">Family 2 glycosyl transferase</fullName>
    </recommendedName>
</protein>
<dbReference type="AlphaFoldDB" id="A0A3M8D951"/>
<dbReference type="Gene3D" id="3.20.20.80">
    <property type="entry name" value="Glycosidases"/>
    <property type="match status" value="2"/>
</dbReference>
<sequence length="747" mass="85826">MNRRLTGVKQKKSRVKWVSLTVLMVAGISYLWWYWDSSRVESMESASGFHMKFRTTGDQIEVYQDQKWQPFFVKGVNLGASLPGHYPGELPITKEDYLRWFAMIDEMGANVIRVYTIHPPAFYEALVSYNRQKEGEPLYLMQGIWSPEEMLIEKKDAYLPEIREEFRHEIQDAVGAVYGDITLPEKQGKASGKYTANAGPYLIGWHTGTEWDPVMVQNTNKLHAKSASYQGAYFRTTEQSTAFEAWLAEMVDTVAKEESKQGWQHPMTFTNWVTTDPLSHPGEPLYQEDLVSVDPTHVKAASWEAGYFASYHVYPYYPDLFRHDTALQQVKNEAGEIDTYKAYLRQLKVYHKDLPILVTEFGVPASWGIAHLGNLGRDQGGHTEKEQGEINAALMKEIGEEGYAGGIVFAWQDEWFKKTWNTMRYELPEDRRSFWINVLTNESLFGILGMYPNKDGVLNIDGDRSDWDKLQPEEKQKLNLSLPGFEEIWMAHDEGYVYLMAQLDHSFDSQKEQLYFGVDTTPGGNRHAPELGGTKLDEGLETLIRLGKDDESEARIASNYDFHTRLYGKAYGMLPLKEEEQRDDSGVFKPWKLAVGLAMEPPDSKKYYPMEEVDAGKLLRGTSNSEDPNYNSLAAWQAKGKVVEMRVPWMLLGFTDPSSLTVMSYQGEGKTFKTVTTKGIRVLPWIVNREKLQTTSLPESPTPFRVTELPLYSWPTWEQVRYHERKKQSYSILQKAYREIKPSILQK</sequence>